<keyword evidence="9" id="KW-1185">Reference proteome</keyword>
<evidence type="ECO:0000259" key="7">
    <source>
        <dbReference type="Pfam" id="PF00462"/>
    </source>
</evidence>
<evidence type="ECO:0000313" key="9">
    <source>
        <dbReference type="Proteomes" id="UP001247805"/>
    </source>
</evidence>
<evidence type="ECO:0000256" key="1">
    <source>
        <dbReference type="ARBA" id="ARBA00007787"/>
    </source>
</evidence>
<keyword evidence="5 6" id="KW-0676">Redox-active center</keyword>
<proteinExistence type="inferred from homology"/>
<comment type="caution">
    <text evidence="8">The sequence shown here is derived from an EMBL/GenBank/DDBJ whole genome shotgun (WGS) entry which is preliminary data.</text>
</comment>
<dbReference type="PROSITE" id="PS00195">
    <property type="entry name" value="GLUTAREDOXIN_1"/>
    <property type="match status" value="1"/>
</dbReference>
<dbReference type="RefSeq" id="WP_316025070.1">
    <property type="nucleotide sequence ID" value="NZ_JAWDIO010000002.1"/>
</dbReference>
<dbReference type="InterPro" id="IPR011900">
    <property type="entry name" value="GRX_bact"/>
</dbReference>
<keyword evidence="4" id="KW-1015">Disulfide bond</keyword>
<dbReference type="Gene3D" id="3.40.30.10">
    <property type="entry name" value="Glutaredoxin"/>
    <property type="match status" value="1"/>
</dbReference>
<feature type="domain" description="Glutaredoxin" evidence="7">
    <location>
        <begin position="4"/>
        <end position="63"/>
    </location>
</feature>
<dbReference type="InterPro" id="IPR002109">
    <property type="entry name" value="Glutaredoxin"/>
</dbReference>
<dbReference type="CDD" id="cd03418">
    <property type="entry name" value="GRX_GRXb_1_3_like"/>
    <property type="match status" value="1"/>
</dbReference>
<accession>A0ABU3STQ7</accession>
<dbReference type="InterPro" id="IPR014025">
    <property type="entry name" value="Glutaredoxin_subgr"/>
</dbReference>
<dbReference type="PANTHER" id="PTHR45694">
    <property type="entry name" value="GLUTAREDOXIN 2"/>
    <property type="match status" value="1"/>
</dbReference>
<dbReference type="Pfam" id="PF00462">
    <property type="entry name" value="Glutaredoxin"/>
    <property type="match status" value="1"/>
</dbReference>
<evidence type="ECO:0000256" key="2">
    <source>
        <dbReference type="ARBA" id="ARBA00022448"/>
    </source>
</evidence>
<dbReference type="SUPFAM" id="SSF52833">
    <property type="entry name" value="Thioredoxin-like"/>
    <property type="match status" value="1"/>
</dbReference>
<evidence type="ECO:0000256" key="4">
    <source>
        <dbReference type="ARBA" id="ARBA00023157"/>
    </source>
</evidence>
<dbReference type="NCBIfam" id="TIGR02181">
    <property type="entry name" value="GRX_bact"/>
    <property type="match status" value="1"/>
</dbReference>
<reference evidence="8 9" key="1">
    <citation type="submission" date="2023-10" db="EMBL/GenBank/DDBJ databases">
        <title>Glaciecola aquimarina strain GGW-M5 nov., isolated from a coastal seawater.</title>
        <authorList>
            <person name="Bayburt H."/>
            <person name="Kim J.M."/>
            <person name="Choi B.J."/>
            <person name="Jeon C.O."/>
        </authorList>
    </citation>
    <scope>NUCLEOTIDE SEQUENCE [LARGE SCALE GENOMIC DNA]</scope>
    <source>
        <strain evidence="8 9">KCTC 32108</strain>
    </source>
</reference>
<evidence type="ECO:0000256" key="5">
    <source>
        <dbReference type="ARBA" id="ARBA00023284"/>
    </source>
</evidence>
<gene>
    <name evidence="8" type="primary">grxC</name>
    <name evidence="8" type="ORF">RS130_05110</name>
</gene>
<dbReference type="PRINTS" id="PR00160">
    <property type="entry name" value="GLUTAREDOXIN"/>
</dbReference>
<dbReference type="PANTHER" id="PTHR45694:SF18">
    <property type="entry name" value="GLUTAREDOXIN-1-RELATED"/>
    <property type="match status" value="1"/>
</dbReference>
<evidence type="ECO:0000256" key="6">
    <source>
        <dbReference type="RuleBase" id="RU364065"/>
    </source>
</evidence>
<keyword evidence="6" id="KW-0963">Cytoplasm</keyword>
<dbReference type="InterPro" id="IPR036249">
    <property type="entry name" value="Thioredoxin-like_sf"/>
</dbReference>
<dbReference type="PROSITE" id="PS51354">
    <property type="entry name" value="GLUTAREDOXIN_2"/>
    <property type="match status" value="1"/>
</dbReference>
<evidence type="ECO:0000256" key="3">
    <source>
        <dbReference type="ARBA" id="ARBA00022982"/>
    </source>
</evidence>
<dbReference type="InterPro" id="IPR011767">
    <property type="entry name" value="GLR_AS"/>
</dbReference>
<protein>
    <recommendedName>
        <fullName evidence="6">Glutaredoxin</fullName>
    </recommendedName>
</protein>
<organism evidence="8 9">
    <name type="scientific">Paraglaciecola aquimarina</name>
    <dbReference type="NCBI Taxonomy" id="1235557"/>
    <lineage>
        <taxon>Bacteria</taxon>
        <taxon>Pseudomonadati</taxon>
        <taxon>Pseudomonadota</taxon>
        <taxon>Gammaproteobacteria</taxon>
        <taxon>Alteromonadales</taxon>
        <taxon>Alteromonadaceae</taxon>
        <taxon>Paraglaciecola</taxon>
    </lineage>
</organism>
<dbReference type="Proteomes" id="UP001247805">
    <property type="component" value="Unassembled WGS sequence"/>
</dbReference>
<dbReference type="EMBL" id="JAWDIO010000002">
    <property type="protein sequence ID" value="MDU0353391.1"/>
    <property type="molecule type" value="Genomic_DNA"/>
</dbReference>
<comment type="function">
    <text evidence="6">Has a glutathione-disulfide oxidoreductase activity in the presence of NADPH and glutathione reductase. Reduces low molecular weight disulfides and proteins.</text>
</comment>
<name>A0ABU3STQ7_9ALTE</name>
<comment type="similarity">
    <text evidence="1 6">Belongs to the glutaredoxin family.</text>
</comment>
<keyword evidence="3 6" id="KW-0249">Electron transport</keyword>
<keyword evidence="2 6" id="KW-0813">Transport</keyword>
<evidence type="ECO:0000313" key="8">
    <source>
        <dbReference type="EMBL" id="MDU0353391.1"/>
    </source>
</evidence>
<sequence length="87" mass="10078">MTKIEIYSKGYCPYCKKAKETLNSLGLAFDEYEITNNEKLTREMYNRSQRKTVPQIFINDRHIGGGDDFHKALKNGELADLISKRAF</sequence>